<evidence type="ECO:0000256" key="3">
    <source>
        <dbReference type="ARBA" id="ARBA00022989"/>
    </source>
</evidence>
<reference evidence="6 7" key="2">
    <citation type="submission" date="2020-03" db="EMBL/GenBank/DDBJ databases">
        <authorList>
            <person name="Ichikawa N."/>
            <person name="Kimura A."/>
            <person name="Kitahashi Y."/>
            <person name="Uohara A."/>
        </authorList>
    </citation>
    <scope>NUCLEOTIDE SEQUENCE [LARGE SCALE GENOMIC DNA]</scope>
    <source>
        <strain evidence="6 7">NBRC 108638</strain>
    </source>
</reference>
<gene>
    <name evidence="6" type="ORF">Prum_032860</name>
</gene>
<keyword evidence="4 5" id="KW-0472">Membrane</keyword>
<organism evidence="6 7">
    <name type="scientific">Phytohabitans rumicis</name>
    <dbReference type="NCBI Taxonomy" id="1076125"/>
    <lineage>
        <taxon>Bacteria</taxon>
        <taxon>Bacillati</taxon>
        <taxon>Actinomycetota</taxon>
        <taxon>Actinomycetes</taxon>
        <taxon>Micromonosporales</taxon>
        <taxon>Micromonosporaceae</taxon>
    </lineage>
</organism>
<feature type="transmembrane region" description="Helical" evidence="5">
    <location>
        <begin position="236"/>
        <end position="257"/>
    </location>
</feature>
<feature type="transmembrane region" description="Helical" evidence="5">
    <location>
        <begin position="142"/>
        <end position="163"/>
    </location>
</feature>
<evidence type="ECO:0000256" key="1">
    <source>
        <dbReference type="ARBA" id="ARBA00004141"/>
    </source>
</evidence>
<feature type="transmembrane region" description="Helical" evidence="5">
    <location>
        <begin position="293"/>
        <end position="313"/>
    </location>
</feature>
<dbReference type="AlphaFoldDB" id="A0A6V8L0L2"/>
<dbReference type="PANTHER" id="PTHR43077:SF10">
    <property type="entry name" value="TRANSPORT PERMEASE PROTEIN"/>
    <property type="match status" value="1"/>
</dbReference>
<name>A0A6V8L0L2_9ACTN</name>
<comment type="caution">
    <text evidence="6">The sequence shown here is derived from an EMBL/GenBank/DDBJ whole genome shotgun (WGS) entry which is preliminary data.</text>
</comment>
<dbReference type="EMBL" id="BLPG01000001">
    <property type="protein sequence ID" value="GFJ89644.1"/>
    <property type="molecule type" value="Genomic_DNA"/>
</dbReference>
<feature type="transmembrane region" description="Helical" evidence="5">
    <location>
        <begin position="210"/>
        <end position="229"/>
    </location>
</feature>
<dbReference type="Proteomes" id="UP000482960">
    <property type="component" value="Unassembled WGS sequence"/>
</dbReference>
<proteinExistence type="predicted"/>
<reference evidence="6 7" key="1">
    <citation type="submission" date="2020-03" db="EMBL/GenBank/DDBJ databases">
        <title>Whole genome shotgun sequence of Phytohabitans rumicis NBRC 108638.</title>
        <authorList>
            <person name="Komaki H."/>
            <person name="Tamura T."/>
        </authorList>
    </citation>
    <scope>NUCLEOTIDE SEQUENCE [LARGE SCALE GENOMIC DNA]</scope>
    <source>
        <strain evidence="6 7">NBRC 108638</strain>
    </source>
</reference>
<keyword evidence="2 5" id="KW-0812">Transmembrane</keyword>
<evidence type="ECO:0000313" key="6">
    <source>
        <dbReference type="EMBL" id="GFJ89644.1"/>
    </source>
</evidence>
<dbReference type="GO" id="GO:0016020">
    <property type="term" value="C:membrane"/>
    <property type="evidence" value="ECO:0007669"/>
    <property type="project" value="UniProtKB-SubCell"/>
</dbReference>
<evidence type="ECO:0000256" key="4">
    <source>
        <dbReference type="ARBA" id="ARBA00023136"/>
    </source>
</evidence>
<evidence type="ECO:0000313" key="7">
    <source>
        <dbReference type="Proteomes" id="UP000482960"/>
    </source>
</evidence>
<protein>
    <submittedName>
        <fullName evidence="6">Membrane protein</fullName>
    </submittedName>
</protein>
<dbReference type="InterPro" id="IPR051328">
    <property type="entry name" value="T7SS_ABC-Transporter"/>
</dbReference>
<dbReference type="PANTHER" id="PTHR43077">
    <property type="entry name" value="TRANSPORT PERMEASE YVFS-RELATED"/>
    <property type="match status" value="1"/>
</dbReference>
<keyword evidence="7" id="KW-1185">Reference proteome</keyword>
<evidence type="ECO:0000256" key="2">
    <source>
        <dbReference type="ARBA" id="ARBA00022692"/>
    </source>
</evidence>
<sequence length="329" mass="33426">MDRWGKTGLLVIGTLALAGAFIAAYVGGLHQPTPRDVPVGVVRDDSAASRVLAALRPQLKAIEYADAGDAAEALTRRKVYAVLASTDAGGATGLTLTTASASSPVATDLIIQATTAAAATAEVPLTVADAVPVSDADPRGLVPFYLVVGLVLGGYLASTALGLSAGTAPADLDRAALRIGTLAVFAVTLGVTGAIITGPVLDVFTAHRPGIAIAGALIVFASAMIAAAVQSWLSLFGTGLVILLLVVLGNPGSGGIYPPEFLPTFFRGMHRWDPPGLGTDLIKSVVYFDRKAAAWPITALALWALAGVVALLARPVLRPVSAPIQPSDL</sequence>
<feature type="transmembrane region" description="Helical" evidence="5">
    <location>
        <begin position="7"/>
        <end position="26"/>
    </location>
</feature>
<dbReference type="RefSeq" id="WP_246277906.1">
    <property type="nucleotide sequence ID" value="NZ_BAABJB010000007.1"/>
</dbReference>
<evidence type="ECO:0000256" key="5">
    <source>
        <dbReference type="SAM" id="Phobius"/>
    </source>
</evidence>
<keyword evidence="3 5" id="KW-1133">Transmembrane helix</keyword>
<accession>A0A6V8L0L2</accession>
<comment type="subcellular location">
    <subcellularLocation>
        <location evidence="1">Membrane</location>
        <topology evidence="1">Multi-pass membrane protein</topology>
    </subcellularLocation>
</comment>
<feature type="transmembrane region" description="Helical" evidence="5">
    <location>
        <begin position="175"/>
        <end position="198"/>
    </location>
</feature>